<sequence length="260" mass="28268">MTQTHGVSIEGSVVIKTYVATDRDEHLREWAALRAISALDADLVPTPLELVAGPSLSMSLVPGRPLAGVLSQPELDGLEEALRTLWSLPTDGVLRSQLPAFIERVRGAAAAFAEEAIGENAHPAEHTVAEAHFAAVSWLAGSELDRLLEPAPAVIGHGDPNLANYLWDGKRVRIVDFEDSGVSDVAVELANLAEHLSARQTDWTAFLTRFEVDPQRLLTARKLWSIFWLTLLRPGGPSFLRNPPGTDTEQAKRVLTTLAH</sequence>
<protein>
    <submittedName>
        <fullName evidence="2">Aminoglycoside phosphotransferase family protein</fullName>
    </submittedName>
</protein>
<dbReference type="EMBL" id="CP043661">
    <property type="protein sequence ID" value="QNE20059.1"/>
    <property type="molecule type" value="Genomic_DNA"/>
</dbReference>
<dbReference type="GO" id="GO:0016740">
    <property type="term" value="F:transferase activity"/>
    <property type="evidence" value="ECO:0007669"/>
    <property type="project" value="UniProtKB-KW"/>
</dbReference>
<dbReference type="AlphaFoldDB" id="A0A7G6X1E4"/>
<evidence type="ECO:0000313" key="2">
    <source>
        <dbReference type="EMBL" id="QNE20059.1"/>
    </source>
</evidence>
<gene>
    <name evidence="2" type="ORF">F1D05_21770</name>
</gene>
<keyword evidence="2" id="KW-0808">Transferase</keyword>
<dbReference type="Proteomes" id="UP000515563">
    <property type="component" value="Chromosome"/>
</dbReference>
<keyword evidence="3" id="KW-1185">Reference proteome</keyword>
<evidence type="ECO:0000313" key="3">
    <source>
        <dbReference type="Proteomes" id="UP000515563"/>
    </source>
</evidence>
<name>A0A7G6X1E4_9ACTN</name>
<accession>A0A7G6X1E4</accession>
<organism evidence="2 3">
    <name type="scientific">Kribbella qitaiheensis</name>
    <dbReference type="NCBI Taxonomy" id="1544730"/>
    <lineage>
        <taxon>Bacteria</taxon>
        <taxon>Bacillati</taxon>
        <taxon>Actinomycetota</taxon>
        <taxon>Actinomycetes</taxon>
        <taxon>Propionibacteriales</taxon>
        <taxon>Kribbellaceae</taxon>
        <taxon>Kribbella</taxon>
    </lineage>
</organism>
<dbReference type="InterPro" id="IPR002575">
    <property type="entry name" value="Aminoglycoside_PTrfase"/>
</dbReference>
<reference evidence="2 3" key="2">
    <citation type="journal article" date="2020" name="Microbiol. Resour. Announc.">
        <title>Antarctic desert soil bacteria exhibit high novel natural product potential, evaluated through long-read genome sequencing and comparative genomics.</title>
        <authorList>
            <person name="Benaud N."/>
            <person name="Edwards R.J."/>
            <person name="Amos T.G."/>
            <person name="D'Agostino P.M."/>
            <person name="Gutierrez-Chavez C."/>
            <person name="Montgomery K."/>
            <person name="Nicetic I."/>
            <person name="Ferrari B.C."/>
        </authorList>
    </citation>
    <scope>NUCLEOTIDE SEQUENCE [LARGE SCALE GENOMIC DNA]</scope>
    <source>
        <strain evidence="2 3">SPB151</strain>
    </source>
</reference>
<dbReference type="RefSeq" id="WP_185442002.1">
    <property type="nucleotide sequence ID" value="NZ_CP043661.1"/>
</dbReference>
<evidence type="ECO:0000259" key="1">
    <source>
        <dbReference type="Pfam" id="PF01636"/>
    </source>
</evidence>
<feature type="domain" description="Aminoglycoside phosphotransferase" evidence="1">
    <location>
        <begin position="27"/>
        <end position="211"/>
    </location>
</feature>
<proteinExistence type="predicted"/>
<dbReference type="KEGG" id="kqi:F1D05_21770"/>
<dbReference type="InterPro" id="IPR011009">
    <property type="entry name" value="Kinase-like_dom_sf"/>
</dbReference>
<dbReference type="Pfam" id="PF01636">
    <property type="entry name" value="APH"/>
    <property type="match status" value="1"/>
</dbReference>
<dbReference type="SUPFAM" id="SSF56112">
    <property type="entry name" value="Protein kinase-like (PK-like)"/>
    <property type="match status" value="1"/>
</dbReference>
<reference evidence="3" key="1">
    <citation type="submission" date="2019-09" db="EMBL/GenBank/DDBJ databases">
        <title>Antimicrobial potential of Antarctic Bacteria.</title>
        <authorList>
            <person name="Benaud N."/>
            <person name="Edwards R.J."/>
            <person name="Ferrari B.C."/>
        </authorList>
    </citation>
    <scope>NUCLEOTIDE SEQUENCE [LARGE SCALE GENOMIC DNA]</scope>
    <source>
        <strain evidence="3">SPB151</strain>
    </source>
</reference>
<dbReference type="Gene3D" id="3.90.1200.10">
    <property type="match status" value="1"/>
</dbReference>